<dbReference type="Gene3D" id="1.10.10.10">
    <property type="entry name" value="Winged helix-like DNA-binding domain superfamily/Winged helix DNA-binding domain"/>
    <property type="match status" value="1"/>
</dbReference>
<comment type="similarity">
    <text evidence="1">Belongs to the LysR transcriptional regulatory family.</text>
</comment>
<dbReference type="PRINTS" id="PR00039">
    <property type="entry name" value="HTHLYSR"/>
</dbReference>
<reference evidence="6 7" key="1">
    <citation type="submission" date="2014-03" db="EMBL/GenBank/DDBJ databases">
        <title>Genome sequence of Bordetella holmseii.</title>
        <authorList>
            <person name="Harvill E."/>
            <person name="Goodfield L.L."/>
            <person name="Ivanov Y."/>
            <person name="Meyer J.A."/>
            <person name="Newth C."/>
            <person name="Cassiday P."/>
            <person name="Tondella M.L."/>
            <person name="Liao P."/>
            <person name="Zimmerman J."/>
            <person name="Meert K."/>
            <person name="Wessel D."/>
            <person name="Berger J."/>
            <person name="Dean J.M."/>
            <person name="Holubkov R."/>
            <person name="Burr J."/>
            <person name="Liu T."/>
            <person name="Brinkac L.M."/>
            <person name="Sanka R."/>
            <person name="Kim M."/>
            <person name="Losada L."/>
        </authorList>
    </citation>
    <scope>NUCLEOTIDE SEQUENCE [LARGE SCALE GENOMIC DNA]</scope>
    <source>
        <strain evidence="6 7">CDC-H585-BH</strain>
    </source>
</reference>
<dbReference type="AlphaFoldDB" id="A0A158M4X7"/>
<evidence type="ECO:0000313" key="6">
    <source>
        <dbReference type="EMBL" id="KAK91210.1"/>
    </source>
</evidence>
<dbReference type="InterPro" id="IPR036388">
    <property type="entry name" value="WH-like_DNA-bd_sf"/>
</dbReference>
<dbReference type="InterPro" id="IPR005119">
    <property type="entry name" value="LysR_subst-bd"/>
</dbReference>
<organism evidence="6 7">
    <name type="scientific">Bordetella holmesii CDC-H585-BH</name>
    <dbReference type="NCBI Taxonomy" id="1331206"/>
    <lineage>
        <taxon>Bacteria</taxon>
        <taxon>Pseudomonadati</taxon>
        <taxon>Pseudomonadota</taxon>
        <taxon>Betaproteobacteria</taxon>
        <taxon>Burkholderiales</taxon>
        <taxon>Alcaligenaceae</taxon>
        <taxon>Bordetella</taxon>
    </lineage>
</organism>
<dbReference type="Pfam" id="PF00126">
    <property type="entry name" value="HTH_1"/>
    <property type="match status" value="1"/>
</dbReference>
<dbReference type="InterPro" id="IPR050950">
    <property type="entry name" value="HTH-type_LysR_regulators"/>
</dbReference>
<dbReference type="PATRIC" id="fig|1331206.3.peg.1647"/>
<sequence>MLGIKSNVNRGHIVSLHAAEILHRLASRLKMRHLRLLLLIRQHGSLTRVAQHMATSQPAVTSALAEIESMFGAPLFTRSARGMVPTALGDIALARAQTMLQDLDHLARDMEAAASGHAAHINVGVIPFVSGQLISSAIARALPGGRRLTVTVHEATSDVLLGLLQEHALDAVLARAAARPMRDMLQFEVLYRQRPRLVASRRLAARLARGRVDWEDLAGLDWILGTAQTPMRDQVAALFLGQGLAPPKPVVETNSSKLIGEMVAASERAVSALPADIADELVRIAGVAIVPFSFEWALPPIALFTRKDSQAREVDGLFAQALRDVCRQIYGSAT</sequence>
<dbReference type="STRING" id="35814.BBB42_17980"/>
<keyword evidence="4" id="KW-0804">Transcription</keyword>
<proteinExistence type="inferred from homology"/>
<dbReference type="EMBL" id="JFZZ01000062">
    <property type="protein sequence ID" value="KAK91210.1"/>
    <property type="molecule type" value="Genomic_DNA"/>
</dbReference>
<dbReference type="Proteomes" id="UP000026682">
    <property type="component" value="Unassembled WGS sequence"/>
</dbReference>
<gene>
    <name evidence="6" type="ORF">L497_3040</name>
</gene>
<accession>A0A158M4X7</accession>
<dbReference type="PROSITE" id="PS50931">
    <property type="entry name" value="HTH_LYSR"/>
    <property type="match status" value="1"/>
</dbReference>
<dbReference type="InterPro" id="IPR036390">
    <property type="entry name" value="WH_DNA-bd_sf"/>
</dbReference>
<dbReference type="GO" id="GO:0003677">
    <property type="term" value="F:DNA binding"/>
    <property type="evidence" value="ECO:0007669"/>
    <property type="project" value="UniProtKB-KW"/>
</dbReference>
<evidence type="ECO:0000313" key="7">
    <source>
        <dbReference type="Proteomes" id="UP000026682"/>
    </source>
</evidence>
<keyword evidence="3" id="KW-0238">DNA-binding</keyword>
<dbReference type="GO" id="GO:0005829">
    <property type="term" value="C:cytosol"/>
    <property type="evidence" value="ECO:0007669"/>
    <property type="project" value="TreeGrafter"/>
</dbReference>
<evidence type="ECO:0000259" key="5">
    <source>
        <dbReference type="PROSITE" id="PS50931"/>
    </source>
</evidence>
<evidence type="ECO:0000256" key="2">
    <source>
        <dbReference type="ARBA" id="ARBA00023015"/>
    </source>
</evidence>
<dbReference type="SUPFAM" id="SSF46785">
    <property type="entry name" value="Winged helix' DNA-binding domain"/>
    <property type="match status" value="1"/>
</dbReference>
<dbReference type="SUPFAM" id="SSF53850">
    <property type="entry name" value="Periplasmic binding protein-like II"/>
    <property type="match status" value="1"/>
</dbReference>
<comment type="caution">
    <text evidence="6">The sequence shown here is derived from an EMBL/GenBank/DDBJ whole genome shotgun (WGS) entry which is preliminary data.</text>
</comment>
<dbReference type="Gene3D" id="3.40.190.290">
    <property type="match status" value="1"/>
</dbReference>
<name>A0A158M4X7_9BORD</name>
<dbReference type="GO" id="GO:0003700">
    <property type="term" value="F:DNA-binding transcription factor activity"/>
    <property type="evidence" value="ECO:0007669"/>
    <property type="project" value="InterPro"/>
</dbReference>
<dbReference type="InterPro" id="IPR000847">
    <property type="entry name" value="LysR_HTH_N"/>
</dbReference>
<keyword evidence="2" id="KW-0805">Transcription regulation</keyword>
<evidence type="ECO:0000256" key="3">
    <source>
        <dbReference type="ARBA" id="ARBA00023125"/>
    </source>
</evidence>
<feature type="domain" description="HTH lysR-type" evidence="5">
    <location>
        <begin position="29"/>
        <end position="86"/>
    </location>
</feature>
<dbReference type="PANTHER" id="PTHR30419:SF8">
    <property type="entry name" value="NITROGEN ASSIMILATION TRANSCRIPTIONAL ACTIVATOR-RELATED"/>
    <property type="match status" value="1"/>
</dbReference>
<protein>
    <submittedName>
        <fullName evidence="6">LysR substrate-binding domain protein</fullName>
    </submittedName>
</protein>
<evidence type="ECO:0000256" key="4">
    <source>
        <dbReference type="ARBA" id="ARBA00023163"/>
    </source>
</evidence>
<evidence type="ECO:0000256" key="1">
    <source>
        <dbReference type="ARBA" id="ARBA00009437"/>
    </source>
</evidence>
<dbReference type="PANTHER" id="PTHR30419">
    <property type="entry name" value="HTH-TYPE TRANSCRIPTIONAL REGULATOR YBHD"/>
    <property type="match status" value="1"/>
</dbReference>
<dbReference type="Pfam" id="PF03466">
    <property type="entry name" value="LysR_substrate"/>
    <property type="match status" value="1"/>
</dbReference>